<evidence type="ECO:0000313" key="1">
    <source>
        <dbReference type="Proteomes" id="UP000887577"/>
    </source>
</evidence>
<organism evidence="1 2">
    <name type="scientific">Panagrolaimus superbus</name>
    <dbReference type="NCBI Taxonomy" id="310955"/>
    <lineage>
        <taxon>Eukaryota</taxon>
        <taxon>Metazoa</taxon>
        <taxon>Ecdysozoa</taxon>
        <taxon>Nematoda</taxon>
        <taxon>Chromadorea</taxon>
        <taxon>Rhabditida</taxon>
        <taxon>Tylenchina</taxon>
        <taxon>Panagrolaimomorpha</taxon>
        <taxon>Panagrolaimoidea</taxon>
        <taxon>Panagrolaimidae</taxon>
        <taxon>Panagrolaimus</taxon>
    </lineage>
</organism>
<dbReference type="WBParaSite" id="PSU_v2.g19204.t1">
    <property type="protein sequence ID" value="PSU_v2.g19204.t1"/>
    <property type="gene ID" value="PSU_v2.g19204"/>
</dbReference>
<name>A0A914YIS2_9BILA</name>
<dbReference type="AlphaFoldDB" id="A0A914YIS2"/>
<reference evidence="2" key="1">
    <citation type="submission" date="2022-11" db="UniProtKB">
        <authorList>
            <consortium name="WormBaseParasite"/>
        </authorList>
    </citation>
    <scope>IDENTIFICATION</scope>
</reference>
<protein>
    <submittedName>
        <fullName evidence="2">Uncharacterized protein</fullName>
    </submittedName>
</protein>
<proteinExistence type="predicted"/>
<dbReference type="Proteomes" id="UP000887577">
    <property type="component" value="Unplaced"/>
</dbReference>
<accession>A0A914YIS2</accession>
<evidence type="ECO:0000313" key="2">
    <source>
        <dbReference type="WBParaSite" id="PSU_v2.g19204.t1"/>
    </source>
</evidence>
<sequence>MVHTSKQCIKNLQLALNCPVTKTDALQYVSYTSIIAQRLKSYMESEMETAWPDTAYEIAEKVVNQFADPKTGILDKEKFFLSAHEIREQVSWSGPDMSPDEV</sequence>
<keyword evidence="1" id="KW-1185">Reference proteome</keyword>